<proteinExistence type="inferred from homology"/>
<dbReference type="Proteomes" id="UP000410492">
    <property type="component" value="Unassembled WGS sequence"/>
</dbReference>
<feature type="non-terminal residue" evidence="3">
    <location>
        <position position="1"/>
    </location>
</feature>
<dbReference type="InterPro" id="IPR051641">
    <property type="entry name" value="RGK_GTP-binding_reg"/>
</dbReference>
<dbReference type="SMART" id="SM00173">
    <property type="entry name" value="RAS"/>
    <property type="match status" value="1"/>
</dbReference>
<dbReference type="CDD" id="cd04148">
    <property type="entry name" value="RGK"/>
    <property type="match status" value="1"/>
</dbReference>
<dbReference type="PROSITE" id="PS51419">
    <property type="entry name" value="RAB"/>
    <property type="match status" value="1"/>
</dbReference>
<name>A0A653CTR8_CALMS</name>
<dbReference type="OrthoDB" id="5239715at2759"/>
<keyword evidence="2" id="KW-0597">Phosphoprotein</keyword>
<dbReference type="EMBL" id="CAACVG010008812">
    <property type="protein sequence ID" value="VEN51152.1"/>
    <property type="molecule type" value="Genomic_DNA"/>
</dbReference>
<dbReference type="PROSITE" id="PS51421">
    <property type="entry name" value="RAS"/>
    <property type="match status" value="1"/>
</dbReference>
<dbReference type="SMART" id="SM00175">
    <property type="entry name" value="RAB"/>
    <property type="match status" value="1"/>
</dbReference>
<reference evidence="3 4" key="1">
    <citation type="submission" date="2019-01" db="EMBL/GenBank/DDBJ databases">
        <authorList>
            <person name="Sayadi A."/>
        </authorList>
    </citation>
    <scope>NUCLEOTIDE SEQUENCE [LARGE SCALE GENOMIC DNA]</scope>
</reference>
<organism evidence="3 4">
    <name type="scientific">Callosobruchus maculatus</name>
    <name type="common">Southern cowpea weevil</name>
    <name type="synonym">Pulse bruchid</name>
    <dbReference type="NCBI Taxonomy" id="64391"/>
    <lineage>
        <taxon>Eukaryota</taxon>
        <taxon>Metazoa</taxon>
        <taxon>Ecdysozoa</taxon>
        <taxon>Arthropoda</taxon>
        <taxon>Hexapoda</taxon>
        <taxon>Insecta</taxon>
        <taxon>Pterygota</taxon>
        <taxon>Neoptera</taxon>
        <taxon>Endopterygota</taxon>
        <taxon>Coleoptera</taxon>
        <taxon>Polyphaga</taxon>
        <taxon>Cucujiformia</taxon>
        <taxon>Chrysomeloidea</taxon>
        <taxon>Chrysomelidae</taxon>
        <taxon>Bruchinae</taxon>
        <taxon>Bruchini</taxon>
        <taxon>Callosobruchus</taxon>
    </lineage>
</organism>
<dbReference type="GO" id="GO:0005886">
    <property type="term" value="C:plasma membrane"/>
    <property type="evidence" value="ECO:0007669"/>
    <property type="project" value="TreeGrafter"/>
</dbReference>
<accession>A0A653CTR8</accession>
<comment type="similarity">
    <text evidence="1">Belongs to the small GTPase superfamily. RGK family.</text>
</comment>
<gene>
    <name evidence="3" type="ORF">CALMAC_LOCUS11699</name>
</gene>
<dbReference type="InterPro" id="IPR005225">
    <property type="entry name" value="Small_GTP-bd"/>
</dbReference>
<dbReference type="InterPro" id="IPR001806">
    <property type="entry name" value="Small_GTPase"/>
</dbReference>
<dbReference type="InterPro" id="IPR027417">
    <property type="entry name" value="P-loop_NTPase"/>
</dbReference>
<dbReference type="GO" id="GO:0005246">
    <property type="term" value="F:calcium channel regulator activity"/>
    <property type="evidence" value="ECO:0007669"/>
    <property type="project" value="TreeGrafter"/>
</dbReference>
<evidence type="ECO:0000256" key="2">
    <source>
        <dbReference type="ARBA" id="ARBA00022553"/>
    </source>
</evidence>
<evidence type="ECO:0000256" key="1">
    <source>
        <dbReference type="ARBA" id="ARBA00008846"/>
    </source>
</evidence>
<dbReference type="SUPFAM" id="SSF52540">
    <property type="entry name" value="P-loop containing nucleoside triphosphate hydrolases"/>
    <property type="match status" value="1"/>
</dbReference>
<evidence type="ECO:0000313" key="4">
    <source>
        <dbReference type="Proteomes" id="UP000410492"/>
    </source>
</evidence>
<dbReference type="PANTHER" id="PTHR45775:SF6">
    <property type="entry name" value="RAD, GEM_KIR FAMILY MEMBER 2, ISOFORM C"/>
    <property type="match status" value="1"/>
</dbReference>
<dbReference type="PRINTS" id="PR00449">
    <property type="entry name" value="RASTRNSFRMNG"/>
</dbReference>
<dbReference type="FunFam" id="3.40.50.300:FF:000664">
    <property type="entry name" value="Uncharacterized protein, isoform B"/>
    <property type="match status" value="1"/>
</dbReference>
<protein>
    <submittedName>
        <fullName evidence="3">Uncharacterized protein</fullName>
    </submittedName>
</protein>
<dbReference type="SMART" id="SM00174">
    <property type="entry name" value="RHO"/>
    <property type="match status" value="1"/>
</dbReference>
<dbReference type="GO" id="GO:0005525">
    <property type="term" value="F:GTP binding"/>
    <property type="evidence" value="ECO:0007669"/>
    <property type="project" value="InterPro"/>
</dbReference>
<dbReference type="GO" id="GO:0003924">
    <property type="term" value="F:GTPase activity"/>
    <property type="evidence" value="ECO:0007669"/>
    <property type="project" value="InterPro"/>
</dbReference>
<dbReference type="AlphaFoldDB" id="A0A653CTR8"/>
<sequence length="274" mass="30371">LSTCNEDHINKNIFICFRASNISGERSPFEGSCCGSGYHTVDSTPLGSPEEAEVPKYRVVMLGDAGVGKTALVSQFMTSEYMNTYDASLDDEFGERTVSVLLDGEESEMIFIDHPASEMSVENSLSTYEPHACVVVYSVVARPSFQHAEETLNYLWREGYTQEKSVIVVGNKADLARARVIPSNEGKALAVSRDCKFIETSSGIQHNVDELLVGILKQIRLRETKQKKVNLKKEANKLHGSKTSLSLNIAREILQKICMNDISKSKSCENLHVL</sequence>
<dbReference type="Gene3D" id="3.40.50.300">
    <property type="entry name" value="P-loop containing nucleotide triphosphate hydrolases"/>
    <property type="match status" value="1"/>
</dbReference>
<dbReference type="NCBIfam" id="TIGR00231">
    <property type="entry name" value="small_GTP"/>
    <property type="match status" value="1"/>
</dbReference>
<keyword evidence="4" id="KW-1185">Reference proteome</keyword>
<dbReference type="PANTHER" id="PTHR45775">
    <property type="entry name" value="RAD, GEM/KIR FAMILY MEMBER 2, ISOFORM C"/>
    <property type="match status" value="1"/>
</dbReference>
<dbReference type="Pfam" id="PF00071">
    <property type="entry name" value="Ras"/>
    <property type="match status" value="1"/>
</dbReference>
<evidence type="ECO:0000313" key="3">
    <source>
        <dbReference type="EMBL" id="VEN51152.1"/>
    </source>
</evidence>